<evidence type="ECO:0000313" key="2">
    <source>
        <dbReference type="Proteomes" id="UP001172101"/>
    </source>
</evidence>
<proteinExistence type="predicted"/>
<keyword evidence="2" id="KW-1185">Reference proteome</keyword>
<comment type="caution">
    <text evidence="1">The sequence shown here is derived from an EMBL/GenBank/DDBJ whole genome shotgun (WGS) entry which is preliminary data.</text>
</comment>
<protein>
    <submittedName>
        <fullName evidence="1">Uncharacterized protein</fullName>
    </submittedName>
</protein>
<dbReference type="EMBL" id="JAUIRO010000004">
    <property type="protein sequence ID" value="KAK0718235.1"/>
    <property type="molecule type" value="Genomic_DNA"/>
</dbReference>
<dbReference type="Proteomes" id="UP001172101">
    <property type="component" value="Unassembled WGS sequence"/>
</dbReference>
<name>A0AA40DWJ8_9PEZI</name>
<gene>
    <name evidence="1" type="ORF">B0T26DRAFT_712450</name>
</gene>
<sequence>MRWAGFFFPPRAVLSTASAWCGFSMRFGLLFVSLLCRNGWRALDWSLARLLFTSSPSSTLQSADGSERSVKR</sequence>
<evidence type="ECO:0000313" key="1">
    <source>
        <dbReference type="EMBL" id="KAK0718235.1"/>
    </source>
</evidence>
<accession>A0AA40DWJ8</accession>
<dbReference type="GeneID" id="85325353"/>
<dbReference type="RefSeq" id="XP_060297028.1">
    <property type="nucleotide sequence ID" value="XM_060442083.1"/>
</dbReference>
<reference evidence="1" key="1">
    <citation type="submission" date="2023-06" db="EMBL/GenBank/DDBJ databases">
        <title>Genome-scale phylogeny and comparative genomics of the fungal order Sordariales.</title>
        <authorList>
            <consortium name="Lawrence Berkeley National Laboratory"/>
            <person name="Hensen N."/>
            <person name="Bonometti L."/>
            <person name="Westerberg I."/>
            <person name="Brannstrom I.O."/>
            <person name="Guillou S."/>
            <person name="Cros-Aarteil S."/>
            <person name="Calhoun S."/>
            <person name="Haridas S."/>
            <person name="Kuo A."/>
            <person name="Mondo S."/>
            <person name="Pangilinan J."/>
            <person name="Riley R."/>
            <person name="LaButti K."/>
            <person name="Andreopoulos B."/>
            <person name="Lipzen A."/>
            <person name="Chen C."/>
            <person name="Yanf M."/>
            <person name="Daum C."/>
            <person name="Ng V."/>
            <person name="Clum A."/>
            <person name="Steindorff A."/>
            <person name="Ohm R."/>
            <person name="Martin F."/>
            <person name="Silar P."/>
            <person name="Natvig D."/>
            <person name="Lalanne C."/>
            <person name="Gautier V."/>
            <person name="Ament-velasquez S.L."/>
            <person name="Kruys A."/>
            <person name="Hutchinson M.I."/>
            <person name="Powell A.J."/>
            <person name="Barry K."/>
            <person name="Miller A.N."/>
            <person name="Grigoriev I.V."/>
            <person name="Debuchy R."/>
            <person name="Gladieux P."/>
            <person name="Thoren M.H."/>
            <person name="Johannesson H."/>
        </authorList>
    </citation>
    <scope>NUCLEOTIDE SEQUENCE</scope>
    <source>
        <strain evidence="1">SMH2392-1A</strain>
    </source>
</reference>
<organism evidence="1 2">
    <name type="scientific">Lasiosphaeria miniovina</name>
    <dbReference type="NCBI Taxonomy" id="1954250"/>
    <lineage>
        <taxon>Eukaryota</taxon>
        <taxon>Fungi</taxon>
        <taxon>Dikarya</taxon>
        <taxon>Ascomycota</taxon>
        <taxon>Pezizomycotina</taxon>
        <taxon>Sordariomycetes</taxon>
        <taxon>Sordariomycetidae</taxon>
        <taxon>Sordariales</taxon>
        <taxon>Lasiosphaeriaceae</taxon>
        <taxon>Lasiosphaeria</taxon>
    </lineage>
</organism>
<dbReference type="AlphaFoldDB" id="A0AA40DWJ8"/>